<keyword evidence="3" id="KW-1185">Reference proteome</keyword>
<feature type="region of interest" description="Disordered" evidence="1">
    <location>
        <begin position="1"/>
        <end position="33"/>
    </location>
</feature>
<evidence type="ECO:0000256" key="1">
    <source>
        <dbReference type="SAM" id="MobiDB-lite"/>
    </source>
</evidence>
<dbReference type="AlphaFoldDB" id="A0A238C3E4"/>
<gene>
    <name evidence="2" type="ORF">X798_01075</name>
</gene>
<dbReference type="EMBL" id="KZ269979">
    <property type="protein sequence ID" value="OZC11894.1"/>
    <property type="molecule type" value="Genomic_DNA"/>
</dbReference>
<dbReference type="OrthoDB" id="25391at2759"/>
<dbReference type="Proteomes" id="UP000242913">
    <property type="component" value="Unassembled WGS sequence"/>
</dbReference>
<proteinExistence type="predicted"/>
<accession>A0A238C3E4</accession>
<evidence type="ECO:0000313" key="3">
    <source>
        <dbReference type="Proteomes" id="UP000242913"/>
    </source>
</evidence>
<protein>
    <submittedName>
        <fullName evidence="2">Uncharacterized protein</fullName>
    </submittedName>
</protein>
<evidence type="ECO:0000313" key="2">
    <source>
        <dbReference type="EMBL" id="OZC11894.1"/>
    </source>
</evidence>
<feature type="compositionally biased region" description="Basic and acidic residues" evidence="1">
    <location>
        <begin position="1"/>
        <end position="20"/>
    </location>
</feature>
<sequence>MEEEPKQTPEKVEFQMRNEDFPALPSTSSFGSKQNKIMIPAGSSSLQMGNPNAGFSTETKTNILTDNPSAGFAPETEPNILAGNPSVGFAPESESNFSSILQSEARINVQTYPDDTMTNIPPTMLTDQFGMAGLLAAYRGMYLEPNIALLVIGEKAELMGLGMNSDSVIFSNKIVLPKDGI</sequence>
<reference evidence="2 3" key="1">
    <citation type="submission" date="2015-12" db="EMBL/GenBank/DDBJ databases">
        <title>Draft genome of the nematode, Onchocerca flexuosa.</title>
        <authorList>
            <person name="Mitreva M."/>
        </authorList>
    </citation>
    <scope>NUCLEOTIDE SEQUENCE [LARGE SCALE GENOMIC DNA]</scope>
    <source>
        <strain evidence="2">Red Deer</strain>
    </source>
</reference>
<name>A0A238C3E4_9BILA</name>
<organism evidence="2 3">
    <name type="scientific">Onchocerca flexuosa</name>
    <dbReference type="NCBI Taxonomy" id="387005"/>
    <lineage>
        <taxon>Eukaryota</taxon>
        <taxon>Metazoa</taxon>
        <taxon>Ecdysozoa</taxon>
        <taxon>Nematoda</taxon>
        <taxon>Chromadorea</taxon>
        <taxon>Rhabditida</taxon>
        <taxon>Spirurina</taxon>
        <taxon>Spiruromorpha</taxon>
        <taxon>Filarioidea</taxon>
        <taxon>Onchocercidae</taxon>
        <taxon>Onchocerca</taxon>
    </lineage>
</organism>